<dbReference type="OrthoDB" id="2431593at2759"/>
<reference evidence="1" key="1">
    <citation type="submission" date="2021-06" db="EMBL/GenBank/DDBJ databases">
        <authorList>
            <person name="Kallberg Y."/>
            <person name="Tangrot J."/>
            <person name="Rosling A."/>
        </authorList>
    </citation>
    <scope>NUCLEOTIDE SEQUENCE</scope>
    <source>
        <strain evidence="1">IN212</strain>
    </source>
</reference>
<accession>A0A9N9J9M2</accession>
<keyword evidence="2" id="KW-1185">Reference proteome</keyword>
<evidence type="ECO:0000313" key="1">
    <source>
        <dbReference type="EMBL" id="CAG8768859.1"/>
    </source>
</evidence>
<gene>
    <name evidence="1" type="ORF">RFULGI_LOCUS14900</name>
</gene>
<comment type="caution">
    <text evidence="1">The sequence shown here is derived from an EMBL/GenBank/DDBJ whole genome shotgun (WGS) entry which is preliminary data.</text>
</comment>
<sequence>ALNEKLRNYITSYEFWANIKCLHKVLEPVKTAVKTVESLKKTNDLSEVNSNILNIKNSVNLEYALINTDQPIILDEAINHSEKDFDIDALTNQGMQMRN</sequence>
<dbReference type="AlphaFoldDB" id="A0A9N9J9M2"/>
<organism evidence="1 2">
    <name type="scientific">Racocetra fulgida</name>
    <dbReference type="NCBI Taxonomy" id="60492"/>
    <lineage>
        <taxon>Eukaryota</taxon>
        <taxon>Fungi</taxon>
        <taxon>Fungi incertae sedis</taxon>
        <taxon>Mucoromycota</taxon>
        <taxon>Glomeromycotina</taxon>
        <taxon>Glomeromycetes</taxon>
        <taxon>Diversisporales</taxon>
        <taxon>Gigasporaceae</taxon>
        <taxon>Racocetra</taxon>
    </lineage>
</organism>
<name>A0A9N9J9M2_9GLOM</name>
<feature type="non-terminal residue" evidence="1">
    <location>
        <position position="99"/>
    </location>
</feature>
<dbReference type="Proteomes" id="UP000789396">
    <property type="component" value="Unassembled WGS sequence"/>
</dbReference>
<proteinExistence type="predicted"/>
<evidence type="ECO:0000313" key="2">
    <source>
        <dbReference type="Proteomes" id="UP000789396"/>
    </source>
</evidence>
<feature type="non-terminal residue" evidence="1">
    <location>
        <position position="1"/>
    </location>
</feature>
<dbReference type="EMBL" id="CAJVPZ010045192">
    <property type="protein sequence ID" value="CAG8768859.1"/>
    <property type="molecule type" value="Genomic_DNA"/>
</dbReference>
<protein>
    <submittedName>
        <fullName evidence="1">10392_t:CDS:1</fullName>
    </submittedName>
</protein>